<dbReference type="Pfam" id="PF05947">
    <property type="entry name" value="T6SS_TssF"/>
    <property type="match status" value="1"/>
</dbReference>
<gene>
    <name evidence="1" type="primary">tssF</name>
    <name evidence="1" type="ORF">FDW42_08980</name>
    <name evidence="2" type="ORF">FVD16_02310</name>
</gene>
<dbReference type="PANTHER" id="PTHR35370:SF1">
    <property type="entry name" value="TYPE VI SECRETION SYSTEM COMPONENT TSSF1"/>
    <property type="match status" value="1"/>
</dbReference>
<dbReference type="EMBL" id="VRMA01000025">
    <property type="protein sequence ID" value="TXK58738.1"/>
    <property type="molecule type" value="Genomic_DNA"/>
</dbReference>
<organism evidence="1 3">
    <name type="scientific">Campylobacter helveticus</name>
    <dbReference type="NCBI Taxonomy" id="28898"/>
    <lineage>
        <taxon>Bacteria</taxon>
        <taxon>Pseudomonadati</taxon>
        <taxon>Campylobacterota</taxon>
        <taxon>Epsilonproteobacteria</taxon>
        <taxon>Campylobacterales</taxon>
        <taxon>Campylobacteraceae</taxon>
        <taxon>Campylobacter</taxon>
    </lineage>
</organism>
<dbReference type="InterPro" id="IPR010272">
    <property type="entry name" value="T6SS_TssF"/>
</dbReference>
<evidence type="ECO:0000313" key="2">
    <source>
        <dbReference type="EMBL" id="TXK58738.1"/>
    </source>
</evidence>
<name>A0AAX2UIL5_9BACT</name>
<reference evidence="1 3" key="1">
    <citation type="submission" date="2019-05" db="EMBL/GenBank/DDBJ databases">
        <title>Draft genomes of eight strains of Campylobacter helveticus isolated from cats and a dog in New Zealand.</title>
        <authorList>
            <person name="Bojanic K."/>
            <person name="Midwinter A.C."/>
            <person name="Biggs P.J."/>
            <person name="Acke E."/>
            <person name="Cornelius A.J."/>
            <person name="Marshall J.C."/>
        </authorList>
    </citation>
    <scope>NUCLEOTIDE SEQUENCE [LARGE SCALE GENOMIC DNA]</scope>
    <source>
        <strain evidence="1 3">ACP123b</strain>
    </source>
</reference>
<protein>
    <submittedName>
        <fullName evidence="1">Type VI secretion system baseplate subunit TssF</fullName>
    </submittedName>
</protein>
<evidence type="ECO:0000313" key="4">
    <source>
        <dbReference type="Proteomes" id="UP000321317"/>
    </source>
</evidence>
<evidence type="ECO:0000313" key="3">
    <source>
        <dbReference type="Proteomes" id="UP000306813"/>
    </source>
</evidence>
<dbReference type="AlphaFoldDB" id="A0AAX2UIL5"/>
<dbReference type="PANTHER" id="PTHR35370">
    <property type="entry name" value="CYTOPLASMIC PROTEIN-RELATED-RELATED"/>
    <property type="match status" value="1"/>
</dbReference>
<dbReference type="NCBIfam" id="TIGR03359">
    <property type="entry name" value="VI_chp_6"/>
    <property type="match status" value="1"/>
</dbReference>
<dbReference type="Proteomes" id="UP000321317">
    <property type="component" value="Unassembled WGS sequence"/>
</dbReference>
<comment type="caution">
    <text evidence="1">The sequence shown here is derived from an EMBL/GenBank/DDBJ whole genome shotgun (WGS) entry which is preliminary data.</text>
</comment>
<dbReference type="Proteomes" id="UP000306813">
    <property type="component" value="Unassembled WGS sequence"/>
</dbReference>
<accession>A0AAX2UIL5</accession>
<dbReference type="GeneID" id="52036617"/>
<dbReference type="KEGG" id="chv:CHELV3228_0712"/>
<sequence>MKEDIYYYQKELASLYEMRERFVSQFPKLAPFLSLDGKDPDVERIIENLALLTSKLHKELDENIPYIAESLINIISPNYVNAIPSLCMQEFYFNANSKKNKIHIPKDASIKSKSINGVECEFKSSYELTLHPLKIDEVFLASKEKFYTMTLNLSTTKENLEFKELDLKKFLLYLGDDVYTSSILLLYFHLYLKNIKLIAYESAESFKLDSQCVKRVGFNQNESLLSYDDLGFEAFSLLREYFFLPEKFNFIGIEGLELLQNVRGVKFGIEFSFSKPFPKNCIIRKDLFSLSTTPIVNIFTKNAEPFINDGQKDSYPIFIDRVNTNAYEIIQIKAVKAHNSDTGLRVLKNYKNFERFEFIDENNADFYSLSTKKNSQNQSYKTISFFSTNHSAQTISIETLCSNKNLPTLLKIGEINKLEAIKDVSTKNIKIPSPLRIVPVNGTLLWKLVSILSFSYQTMLDKNAFFNVLESYSFDNDKQSEEICKLLKQSIIEIKAHSAYIIDEYITKKGIRCIISIKDSNFYSLGEVYKLGLVLSHFFASFASINSFCELKIKCLDAKESFEYPVQNGKKANL</sequence>
<dbReference type="RefSeq" id="WP_082199567.1">
    <property type="nucleotide sequence ID" value="NZ_CAUWMG010000048.1"/>
</dbReference>
<dbReference type="EMBL" id="VDBS01000073">
    <property type="protein sequence ID" value="TNB55566.1"/>
    <property type="molecule type" value="Genomic_DNA"/>
</dbReference>
<keyword evidence="4" id="KW-1185">Reference proteome</keyword>
<evidence type="ECO:0000313" key="1">
    <source>
        <dbReference type="EMBL" id="TNB55566.1"/>
    </source>
</evidence>
<reference evidence="2 4" key="2">
    <citation type="submission" date="2019-08" db="EMBL/GenBank/DDBJ databases">
        <title>Rapid identification of Enteric Bacteria from Whole Genome Sequences (WGS) using Average Nucleotide Identity (ANI).</title>
        <authorList>
            <person name="Lane C."/>
        </authorList>
    </citation>
    <scope>NUCLEOTIDE SEQUENCE [LARGE SCALE GENOMIC DNA]</scope>
    <source>
        <strain evidence="2 4">D4984</strain>
    </source>
</reference>
<proteinExistence type="predicted"/>
<dbReference type="PIRSF" id="PIRSF028304">
    <property type="entry name" value="UCP028304"/>
    <property type="match status" value="1"/>
</dbReference>